<evidence type="ECO:0000256" key="3">
    <source>
        <dbReference type="ARBA" id="ARBA00038502"/>
    </source>
</evidence>
<protein>
    <submittedName>
        <fullName evidence="5">GNAT family N-acetyltransferase</fullName>
        <ecNumber evidence="5">2.3.-.-</ecNumber>
    </submittedName>
</protein>
<dbReference type="Proteomes" id="UP001589844">
    <property type="component" value="Unassembled WGS sequence"/>
</dbReference>
<reference evidence="5 6" key="1">
    <citation type="submission" date="2024-09" db="EMBL/GenBank/DDBJ databases">
        <authorList>
            <person name="Sun Q."/>
            <person name="Mori K."/>
        </authorList>
    </citation>
    <scope>NUCLEOTIDE SEQUENCE [LARGE SCALE GENOMIC DNA]</scope>
    <source>
        <strain evidence="5 6">CCM 8677</strain>
    </source>
</reference>
<dbReference type="Gene3D" id="3.40.630.30">
    <property type="match status" value="1"/>
</dbReference>
<keyword evidence="1 5" id="KW-0808">Transferase</keyword>
<evidence type="ECO:0000313" key="6">
    <source>
        <dbReference type="Proteomes" id="UP001589844"/>
    </source>
</evidence>
<dbReference type="GO" id="GO:0016746">
    <property type="term" value="F:acyltransferase activity"/>
    <property type="evidence" value="ECO:0007669"/>
    <property type="project" value="UniProtKB-KW"/>
</dbReference>
<sequence>MKSPLIRLLARDDASRLLHFEQNNRAWFESQIEARPNDFYTIDGVHQHIAELLAAYAAGRAYPCLLVSEEGEILGRANLKSIQRSEGNAEVGYRIGHSHVGKGMATAALDQLITSARQTWRLQQLHAYVTDDNLASSRVLQKAGFKSDEVVLRLAKINQRELNGKRYTLVLNQ</sequence>
<gene>
    <name evidence="5" type="ORF">ACFFJH_11420</name>
</gene>
<dbReference type="PANTHER" id="PTHR43792">
    <property type="entry name" value="GNAT FAMILY, PUTATIVE (AFU_ORTHOLOGUE AFUA_3G00765)-RELATED-RELATED"/>
    <property type="match status" value="1"/>
</dbReference>
<dbReference type="RefSeq" id="WP_390212702.1">
    <property type="nucleotide sequence ID" value="NZ_JBHLXJ010000013.1"/>
</dbReference>
<evidence type="ECO:0000256" key="1">
    <source>
        <dbReference type="ARBA" id="ARBA00022679"/>
    </source>
</evidence>
<comment type="similarity">
    <text evidence="3">Belongs to the acetyltransferase family. RimJ subfamily.</text>
</comment>
<dbReference type="EC" id="2.3.-.-" evidence="5"/>
<evidence type="ECO:0000259" key="4">
    <source>
        <dbReference type="PROSITE" id="PS51186"/>
    </source>
</evidence>
<comment type="caution">
    <text evidence="5">The sequence shown here is derived from an EMBL/GenBank/DDBJ whole genome shotgun (WGS) entry which is preliminary data.</text>
</comment>
<feature type="domain" description="N-acetyltransferase" evidence="4">
    <location>
        <begin position="4"/>
        <end position="172"/>
    </location>
</feature>
<dbReference type="InterPro" id="IPR016181">
    <property type="entry name" value="Acyl_CoA_acyltransferase"/>
</dbReference>
<evidence type="ECO:0000256" key="2">
    <source>
        <dbReference type="ARBA" id="ARBA00023315"/>
    </source>
</evidence>
<keyword evidence="6" id="KW-1185">Reference proteome</keyword>
<keyword evidence="2 5" id="KW-0012">Acyltransferase</keyword>
<organism evidence="5 6">
    <name type="scientific">Undibacterium danionis</name>
    <dbReference type="NCBI Taxonomy" id="1812100"/>
    <lineage>
        <taxon>Bacteria</taxon>
        <taxon>Pseudomonadati</taxon>
        <taxon>Pseudomonadota</taxon>
        <taxon>Betaproteobacteria</taxon>
        <taxon>Burkholderiales</taxon>
        <taxon>Oxalobacteraceae</taxon>
        <taxon>Undibacterium</taxon>
    </lineage>
</organism>
<accession>A0ABV6IF22</accession>
<dbReference type="InterPro" id="IPR000182">
    <property type="entry name" value="GNAT_dom"/>
</dbReference>
<dbReference type="EMBL" id="JBHLXJ010000013">
    <property type="protein sequence ID" value="MFC0350419.1"/>
    <property type="molecule type" value="Genomic_DNA"/>
</dbReference>
<proteinExistence type="inferred from homology"/>
<dbReference type="Pfam" id="PF13302">
    <property type="entry name" value="Acetyltransf_3"/>
    <property type="match status" value="1"/>
</dbReference>
<dbReference type="PANTHER" id="PTHR43792:SF8">
    <property type="entry name" value="[RIBOSOMAL PROTEIN US5]-ALANINE N-ACETYLTRANSFERASE"/>
    <property type="match status" value="1"/>
</dbReference>
<dbReference type="InterPro" id="IPR051531">
    <property type="entry name" value="N-acetyltransferase"/>
</dbReference>
<dbReference type="PROSITE" id="PS51186">
    <property type="entry name" value="GNAT"/>
    <property type="match status" value="1"/>
</dbReference>
<name>A0ABV6IF22_9BURK</name>
<dbReference type="SUPFAM" id="SSF55729">
    <property type="entry name" value="Acyl-CoA N-acyltransferases (Nat)"/>
    <property type="match status" value="1"/>
</dbReference>
<evidence type="ECO:0000313" key="5">
    <source>
        <dbReference type="EMBL" id="MFC0350419.1"/>
    </source>
</evidence>